<dbReference type="EMBL" id="ARXU01000006">
    <property type="protein sequence ID" value="KGD61033.1"/>
    <property type="molecule type" value="Genomic_DNA"/>
</dbReference>
<feature type="signal peptide" evidence="1">
    <location>
        <begin position="1"/>
        <end position="24"/>
    </location>
</feature>
<name>A0ABR4WCG0_9GAMM</name>
<proteinExistence type="predicted"/>
<organism evidence="2 3">
    <name type="scientific">Alcanivorax jadensis T9</name>
    <dbReference type="NCBI Taxonomy" id="1177181"/>
    <lineage>
        <taxon>Bacteria</taxon>
        <taxon>Pseudomonadati</taxon>
        <taxon>Pseudomonadota</taxon>
        <taxon>Gammaproteobacteria</taxon>
        <taxon>Oceanospirillales</taxon>
        <taxon>Alcanivoracaceae</taxon>
        <taxon>Alcanivorax</taxon>
    </lineage>
</organism>
<evidence type="ECO:0008006" key="4">
    <source>
        <dbReference type="Google" id="ProtNLM"/>
    </source>
</evidence>
<evidence type="ECO:0000313" key="2">
    <source>
        <dbReference type="EMBL" id="KGD61033.1"/>
    </source>
</evidence>
<keyword evidence="1" id="KW-0732">Signal</keyword>
<accession>A0ABR4WCG0</accession>
<evidence type="ECO:0000313" key="3">
    <source>
        <dbReference type="Proteomes" id="UP000029443"/>
    </source>
</evidence>
<dbReference type="Proteomes" id="UP000029443">
    <property type="component" value="Unassembled WGS sequence"/>
</dbReference>
<keyword evidence="3" id="KW-1185">Reference proteome</keyword>
<gene>
    <name evidence="2" type="ORF">T9A_01893</name>
</gene>
<reference evidence="2 3" key="1">
    <citation type="submission" date="2012-09" db="EMBL/GenBank/DDBJ databases">
        <title>Genome Sequence of alkane-degrading Bacterium Alcanivorax jadensis T9.</title>
        <authorList>
            <person name="Lai Q."/>
            <person name="Shao Z."/>
        </authorList>
    </citation>
    <scope>NUCLEOTIDE SEQUENCE [LARGE SCALE GENOMIC DNA]</scope>
    <source>
        <strain evidence="2 3">T9</strain>
    </source>
</reference>
<dbReference type="RefSeq" id="WP_035247625.1">
    <property type="nucleotide sequence ID" value="NZ_ARXU01000006.1"/>
</dbReference>
<protein>
    <recommendedName>
        <fullName evidence="4">PpiC domain-containing protein</fullName>
    </recommendedName>
</protein>
<comment type="caution">
    <text evidence="2">The sequence shown here is derived from an EMBL/GenBank/DDBJ whole genome shotgun (WGS) entry which is preliminary data.</text>
</comment>
<sequence>MNTIGWLRHPLLHCLLLGSGAFLAQSLFTDPSADHPAATEIHLGASEVEALKAQWRQQLGRELTPDELQASLQARVDEEILINEARLRGWDRTDPIVRRRLRENLAFTEQPASHPSDALATAYELGMPLQDPVVRKRLLLRMQAELRSQADLEAESAELARYADSATTLARRWHVSHVLRTGPDARAELLSLPSFSPQDATRYSEPFLAGNVLADISDRTLAKTFGPGFAAQLEALPTRQWAGPVESVFGQHLVWIEGTTRQPVPINPAKVYLAWKADQENQALREGMSQLRQQYTVSWEE</sequence>
<feature type="chain" id="PRO_5045674401" description="PpiC domain-containing protein" evidence="1">
    <location>
        <begin position="25"/>
        <end position="301"/>
    </location>
</feature>
<evidence type="ECO:0000256" key="1">
    <source>
        <dbReference type="SAM" id="SignalP"/>
    </source>
</evidence>